<sequence length="123" mass="14500">MSFRFDHNNLNVLNLEKSLAFYEEALGLTEVRRKVAEDDSFVIVYLGDHQTDHKLELTWLRDRKEPYNLGDNEFHLAFVTEDYEAAHAKHKAMGCICYENSKMGIYFIEDPDHYWLEIVPAKD</sequence>
<keyword evidence="6" id="KW-0456">Lyase</keyword>
<dbReference type="GO" id="GO:0019243">
    <property type="term" value="P:methylglyoxal catabolic process to D-lactate via S-lactoyl-glutathione"/>
    <property type="evidence" value="ECO:0007669"/>
    <property type="project" value="TreeGrafter"/>
</dbReference>
<dbReference type="Gene3D" id="3.10.180.10">
    <property type="entry name" value="2,3-Dihydroxybiphenyl 1,2-Dioxygenase, domain 1"/>
    <property type="match status" value="1"/>
</dbReference>
<reference evidence="6 7" key="1">
    <citation type="submission" date="2020-08" db="EMBL/GenBank/DDBJ databases">
        <title>Genomic Encyclopedia of Type Strains, Phase IV (KMG-IV): sequencing the most valuable type-strain genomes for metagenomic binning, comparative biology and taxonomic classification.</title>
        <authorList>
            <person name="Goeker M."/>
        </authorList>
    </citation>
    <scope>NUCLEOTIDE SEQUENCE [LARGE SCALE GENOMIC DNA]</scope>
    <source>
        <strain evidence="6 7">DSM 21255</strain>
    </source>
</reference>
<dbReference type="Pfam" id="PF00903">
    <property type="entry name" value="Glyoxalase"/>
    <property type="match status" value="1"/>
</dbReference>
<evidence type="ECO:0000259" key="5">
    <source>
        <dbReference type="PROSITE" id="PS51819"/>
    </source>
</evidence>
<dbReference type="GO" id="GO:0004462">
    <property type="term" value="F:lactoylglutathione lyase activity"/>
    <property type="evidence" value="ECO:0007669"/>
    <property type="project" value="TreeGrafter"/>
</dbReference>
<accession>A0A841R4G1</accession>
<dbReference type="SUPFAM" id="SSF54593">
    <property type="entry name" value="Glyoxalase/Bleomycin resistance protein/Dihydroxybiphenyl dioxygenase"/>
    <property type="match status" value="1"/>
</dbReference>
<evidence type="ECO:0000313" key="6">
    <source>
        <dbReference type="EMBL" id="MBB6478057.1"/>
    </source>
</evidence>
<proteinExistence type="predicted"/>
<dbReference type="EMBL" id="JACHHI010000005">
    <property type="protein sequence ID" value="MBB6478057.1"/>
    <property type="molecule type" value="Genomic_DNA"/>
</dbReference>
<dbReference type="PANTHER" id="PTHR46036">
    <property type="entry name" value="LACTOYLGLUTATHIONE LYASE"/>
    <property type="match status" value="1"/>
</dbReference>
<evidence type="ECO:0000256" key="1">
    <source>
        <dbReference type="ARBA" id="ARBA00030291"/>
    </source>
</evidence>
<dbReference type="AlphaFoldDB" id="A0A841R4G1"/>
<dbReference type="InterPro" id="IPR004360">
    <property type="entry name" value="Glyas_Fos-R_dOase_dom"/>
</dbReference>
<dbReference type="InterPro" id="IPR037523">
    <property type="entry name" value="VOC_core"/>
</dbReference>
<feature type="domain" description="VOC" evidence="5">
    <location>
        <begin position="4"/>
        <end position="121"/>
    </location>
</feature>
<dbReference type="OrthoDB" id="192739at2"/>
<evidence type="ECO:0000313" key="7">
    <source>
        <dbReference type="Proteomes" id="UP000591941"/>
    </source>
</evidence>
<dbReference type="InterPro" id="IPR029068">
    <property type="entry name" value="Glyas_Bleomycin-R_OHBP_Dase"/>
</dbReference>
<dbReference type="GO" id="GO:0005737">
    <property type="term" value="C:cytoplasm"/>
    <property type="evidence" value="ECO:0007669"/>
    <property type="project" value="TreeGrafter"/>
</dbReference>
<keyword evidence="7" id="KW-1185">Reference proteome</keyword>
<comment type="caution">
    <text evidence="6">The sequence shown here is derived from an EMBL/GenBank/DDBJ whole genome shotgun (WGS) entry which is preliminary data.</text>
</comment>
<dbReference type="PANTHER" id="PTHR46036:SF5">
    <property type="entry name" value="LACTOYLGLUTATHIONE LYASE"/>
    <property type="match status" value="1"/>
</dbReference>
<organism evidence="6 7">
    <name type="scientific">Negativicoccus succinicivorans</name>
    <dbReference type="NCBI Taxonomy" id="620903"/>
    <lineage>
        <taxon>Bacteria</taxon>
        <taxon>Bacillati</taxon>
        <taxon>Bacillota</taxon>
        <taxon>Negativicutes</taxon>
        <taxon>Veillonellales</taxon>
        <taxon>Veillonellaceae</taxon>
        <taxon>Negativicoccus</taxon>
    </lineage>
</organism>
<protein>
    <recommendedName>
        <fullName evidence="2">Aldoketomutase</fullName>
    </recommendedName>
    <alternativeName>
        <fullName evidence="1">Ketone-aldehyde mutase</fullName>
    </alternativeName>
    <alternativeName>
        <fullName evidence="3">Methylglyoxalase</fullName>
    </alternativeName>
    <alternativeName>
        <fullName evidence="4">S-D-lactoylglutathione methylglyoxal lyase</fullName>
    </alternativeName>
</protein>
<dbReference type="PROSITE" id="PS51819">
    <property type="entry name" value="VOC"/>
    <property type="match status" value="1"/>
</dbReference>
<dbReference type="GeneID" id="93486378"/>
<name>A0A841R4G1_9FIRM</name>
<dbReference type="Proteomes" id="UP000591941">
    <property type="component" value="Unassembled WGS sequence"/>
</dbReference>
<evidence type="ECO:0000256" key="4">
    <source>
        <dbReference type="ARBA" id="ARBA00033298"/>
    </source>
</evidence>
<dbReference type="RefSeq" id="WP_159823217.1">
    <property type="nucleotide sequence ID" value="NZ_CABWNB010000004.1"/>
</dbReference>
<evidence type="ECO:0000256" key="2">
    <source>
        <dbReference type="ARBA" id="ARBA00030892"/>
    </source>
</evidence>
<gene>
    <name evidence="6" type="ORF">HNR45_001118</name>
</gene>
<evidence type="ECO:0000256" key="3">
    <source>
        <dbReference type="ARBA" id="ARBA00032460"/>
    </source>
</evidence>